<feature type="compositionally biased region" description="Basic and acidic residues" evidence="1">
    <location>
        <begin position="327"/>
        <end position="355"/>
    </location>
</feature>
<protein>
    <submittedName>
        <fullName evidence="2">Uncharacterized protein</fullName>
    </submittedName>
</protein>
<feature type="region of interest" description="Disordered" evidence="1">
    <location>
        <begin position="815"/>
        <end position="857"/>
    </location>
</feature>
<evidence type="ECO:0000313" key="2">
    <source>
        <dbReference type="EMBL" id="KAL0958385.1"/>
    </source>
</evidence>
<organism evidence="2 3">
    <name type="scientific">Hohenbuehelia grisea</name>
    <dbReference type="NCBI Taxonomy" id="104357"/>
    <lineage>
        <taxon>Eukaryota</taxon>
        <taxon>Fungi</taxon>
        <taxon>Dikarya</taxon>
        <taxon>Basidiomycota</taxon>
        <taxon>Agaricomycotina</taxon>
        <taxon>Agaricomycetes</taxon>
        <taxon>Agaricomycetidae</taxon>
        <taxon>Agaricales</taxon>
        <taxon>Pleurotineae</taxon>
        <taxon>Pleurotaceae</taxon>
        <taxon>Hohenbuehelia</taxon>
    </lineage>
</organism>
<reference evidence="3" key="1">
    <citation type="submission" date="2024-06" db="EMBL/GenBank/DDBJ databases">
        <title>Multi-omics analyses provide insights into the biosynthesis of the anticancer antibiotic pleurotin in Hohenbuehelia grisea.</title>
        <authorList>
            <person name="Weaver J.A."/>
            <person name="Alberti F."/>
        </authorList>
    </citation>
    <scope>NUCLEOTIDE SEQUENCE [LARGE SCALE GENOMIC DNA]</scope>
    <source>
        <strain evidence="3">T-177</strain>
    </source>
</reference>
<dbReference type="EMBL" id="JASNQZ010000004">
    <property type="protein sequence ID" value="KAL0958385.1"/>
    <property type="molecule type" value="Genomic_DNA"/>
</dbReference>
<feature type="compositionally biased region" description="Polar residues" evidence="1">
    <location>
        <begin position="677"/>
        <end position="688"/>
    </location>
</feature>
<feature type="region of interest" description="Disordered" evidence="1">
    <location>
        <begin position="869"/>
        <end position="915"/>
    </location>
</feature>
<feature type="compositionally biased region" description="Polar residues" evidence="1">
    <location>
        <begin position="790"/>
        <end position="800"/>
    </location>
</feature>
<name>A0ABR3JRA7_9AGAR</name>
<feature type="region of interest" description="Disordered" evidence="1">
    <location>
        <begin position="758"/>
        <end position="803"/>
    </location>
</feature>
<sequence>MLAAHGSGEPPWMTALNDKAMMETPVPVVAENCASAGEAANADAISVWEGVIDPQLFESSSSSECSAGALLIPPASDPPSQVQPQGTEEAPAESAGQPSVMPSDPLDPSTSRVCSIRGCKRLLRSTYAYKMCEPCRGRYKKYGTTKRAKWKQERVAANAQLNAMRAEEDSRRTDAGLKPLTECPDDLHRWEAAIIKIQDARSKVLSASLANEGSSSPTPVLDPSSSTVPDIETLTEQVAAQLVEPARYGPVIPEMQFSHPVDPLHVVLPVRMCTVSHCHKVLPGSYRYRRCEAHRLQNRHHSNLKRARAGRGEASHGGADGPSMSQEADRADEGHDEQAEMPLDHPDQLKPREDSQGVLVSTAANVTMVDNALPNPRTNDGTPKTSSDAPITISNQVSVAVNPPVIRNPSQASASVLTSADDPPLLPAQRGIKRKNHVCSIQSCENMLSPAVHWKMCDGCRCEERRRRKDQRARDAANAQEPAGKSLQCASSPDDVDDFAGSPSRKTSSEPSGSTSPTNAGKFANPVDHDAAQGLNLAIQRGGAAAESVVKPKEKRTDNCKLRAPREGRSKSTKNVKTITPPASSSAAMVPPMPTTVAMSPYAQFWVPGGPYPPSSVPPEMSFAPFYGYPPYLGIPPGYSPVPAPAHVLSGPSQYVIAPPGYWPGPPPGYVPCLASTPPTNVTAPSTETSRKHLAKPAQGPSSRKHHSGSSSSSAPDIHSAASTAPSSASQTPNIGSVTLPGPNSLLRDATLRESITRLTSPSVSTTSVSVSSESRDVASTSDYRAQSDLPESTSISQTGALRDRTGQLMISESHRRLSTHHPDTSIEGPPTKKRHVAPSDQEKSSPANSGLSDYGQHHQLRFKDCTRQYTEPSNRRRSVATPFQTPPPLPWEGPVPNRSAPQSTTARPSNTLPQGQQQMVIRHYVASPQDMTPHGHGAGPSVSDRPVPITYSLVSMPASNHPPYAKTSVYYLPGVSRSTPESAAKSASRPLTFIHSNAQFEPGAPKRIRKTCLPVVRPELPEPQFSVSQPIQSSGDSSGGLRDSSSVMPPPLAEEAHLSSNPAPCIGLLHPPCPDAADAEDFVSTPLALVATNSPVCLTVPQQCL</sequence>
<feature type="region of interest" description="Disordered" evidence="1">
    <location>
        <begin position="566"/>
        <end position="588"/>
    </location>
</feature>
<evidence type="ECO:0000313" key="3">
    <source>
        <dbReference type="Proteomes" id="UP001556367"/>
    </source>
</evidence>
<gene>
    <name evidence="2" type="ORF">HGRIS_000527</name>
</gene>
<feature type="compositionally biased region" description="Polar residues" evidence="1">
    <location>
        <begin position="376"/>
        <end position="390"/>
    </location>
</feature>
<feature type="region of interest" description="Disordered" evidence="1">
    <location>
        <begin position="1024"/>
        <end position="1057"/>
    </location>
</feature>
<evidence type="ECO:0000256" key="1">
    <source>
        <dbReference type="SAM" id="MobiDB-lite"/>
    </source>
</evidence>
<feature type="region of interest" description="Disordered" evidence="1">
    <location>
        <begin position="68"/>
        <end position="112"/>
    </location>
</feature>
<dbReference type="Proteomes" id="UP001556367">
    <property type="component" value="Unassembled WGS sequence"/>
</dbReference>
<feature type="region of interest" description="Disordered" evidence="1">
    <location>
        <begin position="674"/>
        <end position="744"/>
    </location>
</feature>
<feature type="compositionally biased region" description="Polar residues" evidence="1">
    <location>
        <begin position="900"/>
        <end position="915"/>
    </location>
</feature>
<proteinExistence type="predicted"/>
<feature type="region of interest" description="Disordered" evidence="1">
    <location>
        <begin position="299"/>
        <end position="355"/>
    </location>
</feature>
<feature type="compositionally biased region" description="Basic residues" evidence="1">
    <location>
        <begin position="299"/>
        <end position="309"/>
    </location>
</feature>
<feature type="compositionally biased region" description="Low complexity" evidence="1">
    <location>
        <begin position="1034"/>
        <end position="1047"/>
    </location>
</feature>
<accession>A0ABR3JRA7</accession>
<comment type="caution">
    <text evidence="2">The sequence shown here is derived from an EMBL/GenBank/DDBJ whole genome shotgun (WGS) entry which is preliminary data.</text>
</comment>
<feature type="region of interest" description="Disordered" evidence="1">
    <location>
        <begin position="367"/>
        <end position="390"/>
    </location>
</feature>
<feature type="compositionally biased region" description="Low complexity" evidence="1">
    <location>
        <begin position="709"/>
        <end position="730"/>
    </location>
</feature>
<feature type="region of interest" description="Disordered" evidence="1">
    <location>
        <begin position="208"/>
        <end position="228"/>
    </location>
</feature>
<keyword evidence="3" id="KW-1185">Reference proteome</keyword>
<feature type="compositionally biased region" description="Pro residues" evidence="1">
    <location>
        <begin position="885"/>
        <end position="894"/>
    </location>
</feature>
<feature type="compositionally biased region" description="Low complexity" evidence="1">
    <location>
        <begin position="760"/>
        <end position="782"/>
    </location>
</feature>
<feature type="region of interest" description="Disordered" evidence="1">
    <location>
        <begin position="473"/>
        <end position="527"/>
    </location>
</feature>
<feature type="compositionally biased region" description="Low complexity" evidence="1">
    <location>
        <begin position="502"/>
        <end position="518"/>
    </location>
</feature>
<feature type="compositionally biased region" description="Basic and acidic residues" evidence="1">
    <location>
        <begin position="815"/>
        <end position="825"/>
    </location>
</feature>